<dbReference type="GO" id="GO:0003677">
    <property type="term" value="F:DNA binding"/>
    <property type="evidence" value="ECO:0007669"/>
    <property type="project" value="UniProtKB-KW"/>
</dbReference>
<dbReference type="RefSeq" id="WP_263075506.1">
    <property type="nucleotide sequence ID" value="NZ_CP089977.1"/>
</dbReference>
<dbReference type="PANTHER" id="PTHR21180:SF32">
    <property type="entry name" value="ENDONUCLEASE_EXONUCLEASE_PHOSPHATASE FAMILY DOMAIN-CONTAINING PROTEIN 1"/>
    <property type="match status" value="1"/>
</dbReference>
<protein>
    <submittedName>
        <fullName evidence="2">ComEA family DNA-binding protein</fullName>
    </submittedName>
</protein>
<gene>
    <name evidence="2" type="ORF">LU297_05225</name>
</gene>
<dbReference type="Pfam" id="PF12836">
    <property type="entry name" value="HHH_3"/>
    <property type="match status" value="1"/>
</dbReference>
<dbReference type="InterPro" id="IPR010994">
    <property type="entry name" value="RuvA_2-like"/>
</dbReference>
<dbReference type="EMBL" id="CP089977">
    <property type="protein sequence ID" value="UXZ04028.1"/>
    <property type="molecule type" value="Genomic_DNA"/>
</dbReference>
<organism evidence="2 3">
    <name type="scientific">Moraxella nasicaprae</name>
    <dbReference type="NCBI Taxonomy" id="2904122"/>
    <lineage>
        <taxon>Bacteria</taxon>
        <taxon>Pseudomonadati</taxon>
        <taxon>Pseudomonadota</taxon>
        <taxon>Gammaproteobacteria</taxon>
        <taxon>Moraxellales</taxon>
        <taxon>Moraxellaceae</taxon>
        <taxon>Moraxella</taxon>
    </lineage>
</organism>
<dbReference type="SUPFAM" id="SSF47781">
    <property type="entry name" value="RuvA domain 2-like"/>
    <property type="match status" value="1"/>
</dbReference>
<feature type="domain" description="Helix-hairpin-helix DNA-binding motif class 1" evidence="1">
    <location>
        <begin position="55"/>
        <end position="74"/>
    </location>
</feature>
<dbReference type="InterPro" id="IPR051675">
    <property type="entry name" value="Endo/Exo/Phosphatase_dom_1"/>
</dbReference>
<dbReference type="Proteomes" id="UP001063782">
    <property type="component" value="Chromosome"/>
</dbReference>
<keyword evidence="2" id="KW-0238">DNA-binding</keyword>
<feature type="domain" description="Helix-hairpin-helix DNA-binding motif class 1" evidence="1">
    <location>
        <begin position="85"/>
        <end position="104"/>
    </location>
</feature>
<keyword evidence="3" id="KW-1185">Reference proteome</keyword>
<evidence type="ECO:0000259" key="1">
    <source>
        <dbReference type="SMART" id="SM00278"/>
    </source>
</evidence>
<dbReference type="InterPro" id="IPR004509">
    <property type="entry name" value="Competence_ComEA_HhH"/>
</dbReference>
<name>A0ABY6F1P8_9GAMM</name>
<reference evidence="2" key="1">
    <citation type="submission" date="2021-12" db="EMBL/GenBank/DDBJ databases">
        <title>taxonomy of Moraxella sp. ZY201224.</title>
        <authorList>
            <person name="Li F."/>
        </authorList>
    </citation>
    <scope>NUCLEOTIDE SEQUENCE</scope>
    <source>
        <strain evidence="2">ZY201224</strain>
    </source>
</reference>
<dbReference type="SMART" id="SM00278">
    <property type="entry name" value="HhH1"/>
    <property type="match status" value="2"/>
</dbReference>
<dbReference type="PANTHER" id="PTHR21180">
    <property type="entry name" value="ENDONUCLEASE/EXONUCLEASE/PHOSPHATASE FAMILY DOMAIN-CONTAINING PROTEIN 1"/>
    <property type="match status" value="1"/>
</dbReference>
<accession>A0ABY6F1P8</accession>
<dbReference type="InterPro" id="IPR003583">
    <property type="entry name" value="Hlx-hairpin-Hlx_DNA-bd_motif"/>
</dbReference>
<evidence type="ECO:0000313" key="3">
    <source>
        <dbReference type="Proteomes" id="UP001063782"/>
    </source>
</evidence>
<proteinExistence type="predicted"/>
<dbReference type="Gene3D" id="1.10.150.280">
    <property type="entry name" value="AF1531-like domain"/>
    <property type="match status" value="1"/>
</dbReference>
<sequence>MRYQLLLTGFVGICQNGLATTVTPHCYTDVHQAYQALIKDKKRSQLININTASVVDLTTLAGVGHQTAQAIVNHRSQYGQFASVDELARVKGIGKATIDKNRHRLTVLHLPSQPKEK</sequence>
<dbReference type="NCBIfam" id="TIGR00426">
    <property type="entry name" value="competence protein ComEA helix-hairpin-helix repeat region"/>
    <property type="match status" value="1"/>
</dbReference>
<evidence type="ECO:0000313" key="2">
    <source>
        <dbReference type="EMBL" id="UXZ04028.1"/>
    </source>
</evidence>